<dbReference type="SUPFAM" id="SSF48452">
    <property type="entry name" value="TPR-like"/>
    <property type="match status" value="1"/>
</dbReference>
<evidence type="ECO:0000313" key="2">
    <source>
        <dbReference type="EMBL" id="XDQ30920.1"/>
    </source>
</evidence>
<dbReference type="Pfam" id="PF12770">
    <property type="entry name" value="CHAT"/>
    <property type="match status" value="1"/>
</dbReference>
<feature type="domain" description="CHAT" evidence="1">
    <location>
        <begin position="743"/>
        <end position="1019"/>
    </location>
</feature>
<dbReference type="EMBL" id="CP163435">
    <property type="protein sequence ID" value="XDQ30920.1"/>
    <property type="molecule type" value="Genomic_DNA"/>
</dbReference>
<dbReference type="InterPro" id="IPR024983">
    <property type="entry name" value="CHAT_dom"/>
</dbReference>
<sequence length="1020" mass="108970">MERHRATGDARHVLGRGALRAALRLARTIAPDPHAEPVALLALAQLHSLRAELGTGEQAVRDAMTAVHLFEFMEGEPPDPEHTVVVDISGLTDTPEVDGEFEDELTAIWELSAETGDVDMLEQVVARLREATVNAPTDDPRSVERIAVLGVALGRLGVVTHDAAHADEGVALLEEANRLAPGNAVHLSRLSITLQRNVEVTGRSEHLERAVDLSDTAVLATADDAPLHPVLLGNLCAALWTRGRYANHAPSLERAIALLPQVLDHPHLDPSTRGGHLTNLGNALRDLGQLTGDTAALSEAIVIHEQALAELDNAPGPQVSPTGLRMNFADTLATWHRFTHNPDALTDSIALFRRCLDDLGPDHPMRPMVLCDLGNALNQGPPGRPRADSEAVRAMREALGLLRPGHPVFPRVQSNLVVALLPEDPSEGSIPPNVLDEAVKLAESAVRLTAPVDPELGHRLNHLGRAHEARYRQAGAPADLAAATAAFQASARHESAPAWVQWRSYQAWGNLAADVADWAGAWEGFAGLAGLIPLSVDELTARRNRELHLVQLGSAIRDGAACALHLGRIDDAVRLLEEGRGVLLRHLVEHRTALDDLRALAPDLAPDYQRLREILQGVPGAGGRLDGAPGQALMRQRAARVLADLTDEIRLRPGLHDFPRRTPLDPDTVAADGPVVLLNVSRYRSDALVLTEAGPEVIPLASLTPDAVRAQVSALYDALAGRAAARDDEEARRAIESEVSGVLGRLWDDVVGPVLGRLALDHAAVPGERPPVWWCPTGDLTLLPLHAAERPPTAKGGPLCALDCVVSSYTPTLHALLRPDTAQTSAHPVGVAMPHTEGYADLESAEAEVRRIARLGDARLLVGERATRAAVLDALATATHVHFACHAVCHPQDPSRSGLIMADGPLTLGELSDLALGRGELVYLSACETARGGEVLTDEVLHLCATLRLAGFEHAVGTLWTIGDRIAAYTTAEFYAALGKERDAGRPASPAVVLNEVSSRLRDAAPDRPTRWATLIHVGG</sequence>
<protein>
    <submittedName>
        <fullName evidence="2">CHAT domain-containing protein</fullName>
    </submittedName>
</protein>
<dbReference type="RefSeq" id="WP_369241326.1">
    <property type="nucleotide sequence ID" value="NZ_CP163435.1"/>
</dbReference>
<dbReference type="Gene3D" id="1.25.40.10">
    <property type="entry name" value="Tetratricopeptide repeat domain"/>
    <property type="match status" value="2"/>
</dbReference>
<accession>A0AB39PMT3</accession>
<dbReference type="InterPro" id="IPR011990">
    <property type="entry name" value="TPR-like_helical_dom_sf"/>
</dbReference>
<name>A0AB39PMT3_9ACTN</name>
<reference evidence="2" key="1">
    <citation type="submission" date="2024-07" db="EMBL/GenBank/DDBJ databases">
        <authorList>
            <person name="Yu S.T."/>
        </authorList>
    </citation>
    <scope>NUCLEOTIDE SEQUENCE</scope>
    <source>
        <strain evidence="2">R21</strain>
    </source>
</reference>
<dbReference type="AlphaFoldDB" id="A0AB39PMT3"/>
<organism evidence="2">
    <name type="scientific">Streptomyces sp. R21</name>
    <dbReference type="NCBI Taxonomy" id="3238627"/>
    <lineage>
        <taxon>Bacteria</taxon>
        <taxon>Bacillati</taxon>
        <taxon>Actinomycetota</taxon>
        <taxon>Actinomycetes</taxon>
        <taxon>Kitasatosporales</taxon>
        <taxon>Streptomycetaceae</taxon>
        <taxon>Streptomyces</taxon>
    </lineage>
</organism>
<gene>
    <name evidence="2" type="ORF">AB5J56_42220</name>
</gene>
<proteinExistence type="predicted"/>
<evidence type="ECO:0000259" key="1">
    <source>
        <dbReference type="Pfam" id="PF12770"/>
    </source>
</evidence>